<dbReference type="PANTHER" id="PTHR33695:SF1">
    <property type="entry name" value="LIPOPROTEIN SIGNAL PEPTIDASE"/>
    <property type="match status" value="1"/>
</dbReference>
<dbReference type="GO" id="GO:0004190">
    <property type="term" value="F:aspartic-type endopeptidase activity"/>
    <property type="evidence" value="ECO:0007669"/>
    <property type="project" value="UniProtKB-UniRule"/>
</dbReference>
<keyword evidence="7 9" id="KW-1133">Transmembrane helix</keyword>
<dbReference type="Pfam" id="PF01252">
    <property type="entry name" value="Peptidase_A8"/>
    <property type="match status" value="1"/>
</dbReference>
<keyword evidence="5 9" id="KW-0064">Aspartyl protease</keyword>
<name>A0A316C3E8_PSESE</name>
<proteinExistence type="inferred from homology"/>
<dbReference type="GO" id="GO:0006508">
    <property type="term" value="P:proteolysis"/>
    <property type="evidence" value="ECO:0007669"/>
    <property type="project" value="UniProtKB-KW"/>
</dbReference>
<dbReference type="STRING" id="1192868.GCA_000304395_03260"/>
<evidence type="ECO:0000256" key="10">
    <source>
        <dbReference type="RuleBase" id="RU004181"/>
    </source>
</evidence>
<feature type="active site" evidence="9">
    <location>
        <position position="117"/>
    </location>
</feature>
<evidence type="ECO:0000313" key="12">
    <source>
        <dbReference type="Proteomes" id="UP000245396"/>
    </source>
</evidence>
<dbReference type="Proteomes" id="UP000245396">
    <property type="component" value="Unassembled WGS sequence"/>
</dbReference>
<dbReference type="RefSeq" id="WP_109612800.1">
    <property type="nucleotide sequence ID" value="NZ_QGGG01000006.1"/>
</dbReference>
<evidence type="ECO:0000256" key="8">
    <source>
        <dbReference type="ARBA" id="ARBA00023136"/>
    </source>
</evidence>
<comment type="function">
    <text evidence="9">This protein specifically catalyzes the removal of signal peptides from prolipoproteins.</text>
</comment>
<reference evidence="11 12" key="1">
    <citation type="submission" date="2018-05" db="EMBL/GenBank/DDBJ databases">
        <title>Genomic Encyclopedia of Type Strains, Phase IV (KMG-IV): sequencing the most valuable type-strain genomes for metagenomic binning, comparative biology and taxonomic classification.</title>
        <authorList>
            <person name="Goeker M."/>
        </authorList>
    </citation>
    <scope>NUCLEOTIDE SEQUENCE [LARGE SCALE GENOMIC DNA]</scope>
    <source>
        <strain evidence="11 12">DSM 6986</strain>
    </source>
</reference>
<comment type="pathway">
    <text evidence="9">Protein modification; lipoprotein biosynthesis (signal peptide cleavage).</text>
</comment>
<feature type="transmembrane region" description="Helical" evidence="9">
    <location>
        <begin position="65"/>
        <end position="82"/>
    </location>
</feature>
<dbReference type="GO" id="GO:0005886">
    <property type="term" value="C:plasma membrane"/>
    <property type="evidence" value="ECO:0007669"/>
    <property type="project" value="UniProtKB-SubCell"/>
</dbReference>
<evidence type="ECO:0000256" key="9">
    <source>
        <dbReference type="HAMAP-Rule" id="MF_00161"/>
    </source>
</evidence>
<dbReference type="EMBL" id="QGGG01000006">
    <property type="protein sequence ID" value="PWJ84201.1"/>
    <property type="molecule type" value="Genomic_DNA"/>
</dbReference>
<accession>A0A316C3E8</accession>
<dbReference type="EC" id="3.4.23.36" evidence="9"/>
<evidence type="ECO:0000256" key="1">
    <source>
        <dbReference type="ARBA" id="ARBA00006139"/>
    </source>
</evidence>
<dbReference type="UniPathway" id="UPA00665"/>
<evidence type="ECO:0000313" key="11">
    <source>
        <dbReference type="EMBL" id="PWJ84201.1"/>
    </source>
</evidence>
<feature type="transmembrane region" description="Helical" evidence="9">
    <location>
        <begin position="89"/>
        <end position="107"/>
    </location>
</feature>
<keyword evidence="3 9" id="KW-0645">Protease</keyword>
<feature type="transmembrane region" description="Helical" evidence="9">
    <location>
        <begin position="6"/>
        <end position="27"/>
    </location>
</feature>
<dbReference type="InterPro" id="IPR001872">
    <property type="entry name" value="Peptidase_A8"/>
</dbReference>
<dbReference type="PANTHER" id="PTHR33695">
    <property type="entry name" value="LIPOPROTEIN SIGNAL PEPTIDASE"/>
    <property type="match status" value="1"/>
</dbReference>
<dbReference type="PRINTS" id="PR00781">
    <property type="entry name" value="LIPOSIGPTASE"/>
</dbReference>
<keyword evidence="6 9" id="KW-0378">Hydrolase</keyword>
<keyword evidence="12" id="KW-1185">Reference proteome</keyword>
<evidence type="ECO:0000256" key="3">
    <source>
        <dbReference type="ARBA" id="ARBA00022670"/>
    </source>
</evidence>
<comment type="similarity">
    <text evidence="1 9 10">Belongs to the peptidase A8 family.</text>
</comment>
<protein>
    <recommendedName>
        <fullName evidence="9">Lipoprotein signal peptidase</fullName>
        <ecNumber evidence="9">3.4.23.36</ecNumber>
    </recommendedName>
    <alternativeName>
        <fullName evidence="9">Prolipoprotein signal peptidase</fullName>
    </alternativeName>
    <alternativeName>
        <fullName evidence="9">Signal peptidase II</fullName>
        <shortName evidence="9">SPase II</shortName>
    </alternativeName>
</protein>
<evidence type="ECO:0000256" key="5">
    <source>
        <dbReference type="ARBA" id="ARBA00022750"/>
    </source>
</evidence>
<keyword evidence="8 9" id="KW-0472">Membrane</keyword>
<feature type="transmembrane region" description="Helical" evidence="9">
    <location>
        <begin position="127"/>
        <end position="147"/>
    </location>
</feature>
<evidence type="ECO:0000256" key="6">
    <source>
        <dbReference type="ARBA" id="ARBA00022801"/>
    </source>
</evidence>
<dbReference type="OrthoDB" id="9810259at2"/>
<keyword evidence="4 9" id="KW-0812">Transmembrane</keyword>
<feature type="transmembrane region" description="Helical" evidence="9">
    <location>
        <begin position="39"/>
        <end position="59"/>
    </location>
</feature>
<evidence type="ECO:0000256" key="2">
    <source>
        <dbReference type="ARBA" id="ARBA00022475"/>
    </source>
</evidence>
<evidence type="ECO:0000256" key="7">
    <source>
        <dbReference type="ARBA" id="ARBA00022989"/>
    </source>
</evidence>
<comment type="caution">
    <text evidence="11">The sequence shown here is derived from an EMBL/GenBank/DDBJ whole genome shotgun (WGS) entry which is preliminary data.</text>
</comment>
<comment type="catalytic activity">
    <reaction evidence="9">
        <text>Release of signal peptides from bacterial membrane prolipoproteins. Hydrolyzes -Xaa-Yaa-Zaa-|-(S,diacylglyceryl)Cys-, in which Xaa is hydrophobic (preferably Leu), and Yaa (Ala or Ser) and Zaa (Gly or Ala) have small, neutral side chains.</text>
        <dbReference type="EC" id="3.4.23.36"/>
    </reaction>
</comment>
<feature type="active site" evidence="9">
    <location>
        <position position="135"/>
    </location>
</feature>
<gene>
    <name evidence="9" type="primary">lspA</name>
    <name evidence="11" type="ORF">C7441_106116</name>
</gene>
<dbReference type="AlphaFoldDB" id="A0A316C3E8"/>
<dbReference type="NCBIfam" id="TIGR00077">
    <property type="entry name" value="lspA"/>
    <property type="match status" value="1"/>
</dbReference>
<comment type="subcellular location">
    <subcellularLocation>
        <location evidence="9">Cell membrane</location>
        <topology evidence="9">Multi-pass membrane protein</topology>
    </subcellularLocation>
</comment>
<evidence type="ECO:0000256" key="4">
    <source>
        <dbReference type="ARBA" id="ARBA00022692"/>
    </source>
</evidence>
<organism evidence="11 12">
    <name type="scientific">Pseudaminobacter salicylatoxidans</name>
    <dbReference type="NCBI Taxonomy" id="93369"/>
    <lineage>
        <taxon>Bacteria</taxon>
        <taxon>Pseudomonadati</taxon>
        <taxon>Pseudomonadota</taxon>
        <taxon>Alphaproteobacteria</taxon>
        <taxon>Hyphomicrobiales</taxon>
        <taxon>Phyllobacteriaceae</taxon>
        <taxon>Pseudaminobacter</taxon>
    </lineage>
</organism>
<dbReference type="HAMAP" id="MF_00161">
    <property type="entry name" value="LspA"/>
    <property type="match status" value="1"/>
</dbReference>
<sequence>MSWRSLLPYGLIALLAIIIDQLVKYLVETQLFMHDKVDILPFLALYRTYNTGIAFSMFSSFGDKGLILMSLVVVVFVLYLAFRTGPKQVLARIGFALIVGGAIGNLIDRTLYGYVIDYIFFHTPVWSFAVFNLADAFISVGAVLVLVDELFVWRRHRALPPS</sequence>
<keyword evidence="2 9" id="KW-1003">Cell membrane</keyword>